<keyword evidence="1" id="KW-0732">Signal</keyword>
<sequence>MLRATYLIGFIISLTLSLSGCGNSSGSQTAGIDGSGEPVATTTNGTIDGFGSVIVNGLRYNSDKAHILVNGETAMEDNLRVGYQVRIIGSIAADGLATADKIEFTPTLVGTIEQIDLASNNLVLLGQQVHITNNTIFDATISPNNITGLAIGNKILVSGSQAIDGSISATRIDAISANQIQLLGFVRELDENNNTFKLNQQQVSFAAAQLTNVDNNRLQNGMLVTAMGMLDTGKRLQATRITKLNTQFSNSIKNADVEGFVTRFVSMTDFDVAGTRITTNAQTRYENGSATSLMIGAKIEAKGKLDSTGKLVAEKIEFEPRSNNKLSGTVTSLQITNNIGIVTGQLELDGTRIQTTINTRYEDKGRSNVKRFNLGAIQVGDYLEITGYSTDTGFIATKIEREETDEAMFEREFEGLVISIGVNTFTLFGRTITTDENTEFRDASRTRISANTFFAQAVGKRVEVNVAQSNGIFLATRVELEDDDILDF</sequence>
<organism evidence="3 4">
    <name type="scientific">Cellvibrio fibrivorans</name>
    <dbReference type="NCBI Taxonomy" id="126350"/>
    <lineage>
        <taxon>Bacteria</taxon>
        <taxon>Pseudomonadati</taxon>
        <taxon>Pseudomonadota</taxon>
        <taxon>Gammaproteobacteria</taxon>
        <taxon>Cellvibrionales</taxon>
        <taxon>Cellvibrionaceae</taxon>
        <taxon>Cellvibrio</taxon>
    </lineage>
</organism>
<feature type="signal peptide" evidence="1">
    <location>
        <begin position="1"/>
        <end position="22"/>
    </location>
</feature>
<feature type="domain" description="DUF5666" evidence="2">
    <location>
        <begin position="258"/>
        <end position="317"/>
    </location>
</feature>
<feature type="domain" description="DUF5666" evidence="2">
    <location>
        <begin position="110"/>
        <end position="172"/>
    </location>
</feature>
<feature type="domain" description="DUF5666" evidence="2">
    <location>
        <begin position="414"/>
        <end position="479"/>
    </location>
</feature>
<feature type="domain" description="DUF5666" evidence="2">
    <location>
        <begin position="328"/>
        <end position="400"/>
    </location>
</feature>
<evidence type="ECO:0000313" key="4">
    <source>
        <dbReference type="Proteomes" id="UP001253595"/>
    </source>
</evidence>
<feature type="domain" description="DUF5666" evidence="2">
    <location>
        <begin position="51"/>
        <end position="103"/>
    </location>
</feature>
<evidence type="ECO:0000259" key="2">
    <source>
        <dbReference type="Pfam" id="PF18914"/>
    </source>
</evidence>
<feature type="chain" id="PRO_5045255601" description="DUF5666 domain-containing protein" evidence="1">
    <location>
        <begin position="23"/>
        <end position="488"/>
    </location>
</feature>
<evidence type="ECO:0000313" key="3">
    <source>
        <dbReference type="EMBL" id="MDR7090120.1"/>
    </source>
</evidence>
<gene>
    <name evidence="3" type="ORF">J2X05_002142</name>
</gene>
<dbReference type="RefSeq" id="WP_310072192.1">
    <property type="nucleotide sequence ID" value="NZ_JAVDVX010000003.1"/>
</dbReference>
<accession>A0ABU1UY47</accession>
<evidence type="ECO:0000256" key="1">
    <source>
        <dbReference type="SAM" id="SignalP"/>
    </source>
</evidence>
<protein>
    <recommendedName>
        <fullName evidence="2">DUF5666 domain-containing protein</fullName>
    </recommendedName>
</protein>
<dbReference type="EMBL" id="JAVDVX010000003">
    <property type="protein sequence ID" value="MDR7090120.1"/>
    <property type="molecule type" value="Genomic_DNA"/>
</dbReference>
<comment type="caution">
    <text evidence="3">The sequence shown here is derived from an EMBL/GenBank/DDBJ whole genome shotgun (WGS) entry which is preliminary data.</text>
</comment>
<feature type="domain" description="DUF5666" evidence="2">
    <location>
        <begin position="184"/>
        <end position="241"/>
    </location>
</feature>
<dbReference type="PROSITE" id="PS51257">
    <property type="entry name" value="PROKAR_LIPOPROTEIN"/>
    <property type="match status" value="1"/>
</dbReference>
<dbReference type="Proteomes" id="UP001253595">
    <property type="component" value="Unassembled WGS sequence"/>
</dbReference>
<proteinExistence type="predicted"/>
<keyword evidence="4" id="KW-1185">Reference proteome</keyword>
<reference evidence="3 4" key="1">
    <citation type="submission" date="2023-07" db="EMBL/GenBank/DDBJ databases">
        <title>Sorghum-associated microbial communities from plants grown in Nebraska, USA.</title>
        <authorList>
            <person name="Schachtman D."/>
        </authorList>
    </citation>
    <scope>NUCLEOTIDE SEQUENCE [LARGE SCALE GENOMIC DNA]</scope>
    <source>
        <strain evidence="3 4">BE190</strain>
    </source>
</reference>
<dbReference type="Pfam" id="PF18914">
    <property type="entry name" value="DUF5666"/>
    <property type="match status" value="6"/>
</dbReference>
<name>A0ABU1UY47_9GAMM</name>
<dbReference type="InterPro" id="IPR043724">
    <property type="entry name" value="DUF5666"/>
</dbReference>